<dbReference type="EMBL" id="JBHSDJ010000079">
    <property type="protein sequence ID" value="MFC4247615.1"/>
    <property type="molecule type" value="Genomic_DNA"/>
</dbReference>
<gene>
    <name evidence="2" type="ORF">ACFOZ7_11590</name>
</gene>
<dbReference type="RefSeq" id="WP_246972308.1">
    <property type="nucleotide sequence ID" value="NZ_CP095397.1"/>
</dbReference>
<dbReference type="GeneID" id="71852945"/>
<comment type="caution">
    <text evidence="2">The sequence shown here is derived from an EMBL/GenBank/DDBJ whole genome shotgun (WGS) entry which is preliminary data.</text>
</comment>
<reference evidence="2 3" key="1">
    <citation type="journal article" date="2014" name="Int. J. Syst. Evol. Microbiol.">
        <title>Complete genome sequence of Corynebacterium casei LMG S-19264T (=DSM 44701T), isolated from a smear-ripened cheese.</title>
        <authorList>
            <consortium name="US DOE Joint Genome Institute (JGI-PGF)"/>
            <person name="Walter F."/>
            <person name="Albersmeier A."/>
            <person name="Kalinowski J."/>
            <person name="Ruckert C."/>
        </authorList>
    </citation>
    <scope>NUCLEOTIDE SEQUENCE [LARGE SCALE GENOMIC DNA]</scope>
    <source>
        <strain evidence="2 3">IBRC-M 10912</strain>
    </source>
</reference>
<protein>
    <recommendedName>
        <fullName evidence="4">Tetratricopeptide repeat protein</fullName>
    </recommendedName>
</protein>
<evidence type="ECO:0008006" key="4">
    <source>
        <dbReference type="Google" id="ProtNLM"/>
    </source>
</evidence>
<evidence type="ECO:0000313" key="3">
    <source>
        <dbReference type="Proteomes" id="UP001595821"/>
    </source>
</evidence>
<evidence type="ECO:0000313" key="2">
    <source>
        <dbReference type="EMBL" id="MFC4247615.1"/>
    </source>
</evidence>
<keyword evidence="1" id="KW-0175">Coiled coil</keyword>
<dbReference type="AlphaFoldDB" id="A0ABD5P005"/>
<sequence length="253" mass="28541">MVEFTEEQHDRAIKQLERYQSRAKKHERLYEEEKVREDFSTFFSGLASKHNSAGILSIYVGRIEQAQDHFRRAAEYYQRSAEESDVTVPTTLTLARGLYNASLAGDPDSTQAFAHEITEITETVDVKPGDPDDDRYYFSGCLADTVLDDIREWLLEGLVAVNKEKPGVSALYGNAILTFTRGIRDENIEQINEGVITMVEYHARSLSEENVVERVMAPEATALLIISHWKGYETQLSSSLIPTKLVQASASKD</sequence>
<evidence type="ECO:0000256" key="1">
    <source>
        <dbReference type="SAM" id="Coils"/>
    </source>
</evidence>
<accession>A0ABD5P005</accession>
<name>A0ABD5P005_9EURY</name>
<dbReference type="Proteomes" id="UP001595821">
    <property type="component" value="Unassembled WGS sequence"/>
</dbReference>
<proteinExistence type="predicted"/>
<organism evidence="2 3">
    <name type="scientific">Natribaculum luteum</name>
    <dbReference type="NCBI Taxonomy" id="1586232"/>
    <lineage>
        <taxon>Archaea</taxon>
        <taxon>Methanobacteriati</taxon>
        <taxon>Methanobacteriota</taxon>
        <taxon>Stenosarchaea group</taxon>
        <taxon>Halobacteria</taxon>
        <taxon>Halobacteriales</taxon>
        <taxon>Natrialbaceae</taxon>
        <taxon>Natribaculum</taxon>
    </lineage>
</organism>
<feature type="coiled-coil region" evidence="1">
    <location>
        <begin position="2"/>
        <end position="36"/>
    </location>
</feature>